<keyword evidence="2" id="KW-0413">Isomerase</keyword>
<proteinExistence type="predicted"/>
<dbReference type="PANTHER" id="PTHR12110:SF53">
    <property type="entry name" value="BLR5974 PROTEIN"/>
    <property type="match status" value="1"/>
</dbReference>
<dbReference type="InterPro" id="IPR013022">
    <property type="entry name" value="Xyl_isomerase-like_TIM-brl"/>
</dbReference>
<name>A0ABS3W5Y8_9BACL</name>
<dbReference type="Pfam" id="PF01261">
    <property type="entry name" value="AP_endonuc_2"/>
    <property type="match status" value="1"/>
</dbReference>
<dbReference type="RefSeq" id="WP_208846706.1">
    <property type="nucleotide sequence ID" value="NZ_JAGGDJ010000002.1"/>
</dbReference>
<accession>A0ABS3W5Y8</accession>
<keyword evidence="3" id="KW-1185">Reference proteome</keyword>
<sequence length="269" mass="29877">MKTAFTTLACPAWSWDRIVNEAARLGYDGIELRGLEGELYLPKCPPFRPDAIEHTLRQLEDNRLEICCIDTSCAFHDPNRYEAAIEEGVASIDLAHTLNAPFIRVFGDAIPVGANKTAIINRVSAALELLGNYAADKGVQVLLETHGDFSASANVLAVLDRTSSPAVGVLWDVNNPYKHGRGESVEETFRQLGPFIKHTHLKDSFGRGKEEAIRLPGEGDLPLADCLSILKRNGYDGWLSFEWEKKWHPHIEEPEAALPVYIRFIQSLG</sequence>
<dbReference type="GO" id="GO:0016853">
    <property type="term" value="F:isomerase activity"/>
    <property type="evidence" value="ECO:0007669"/>
    <property type="project" value="UniProtKB-KW"/>
</dbReference>
<organism evidence="2 3">
    <name type="scientific">Paenibacillus artemisiicola</name>
    <dbReference type="NCBI Taxonomy" id="1172618"/>
    <lineage>
        <taxon>Bacteria</taxon>
        <taxon>Bacillati</taxon>
        <taxon>Bacillota</taxon>
        <taxon>Bacilli</taxon>
        <taxon>Bacillales</taxon>
        <taxon>Paenibacillaceae</taxon>
        <taxon>Paenibacillus</taxon>
    </lineage>
</organism>
<dbReference type="InterPro" id="IPR036237">
    <property type="entry name" value="Xyl_isomerase-like_sf"/>
</dbReference>
<feature type="domain" description="Xylose isomerase-like TIM barrel" evidence="1">
    <location>
        <begin position="20"/>
        <end position="256"/>
    </location>
</feature>
<reference evidence="2 3" key="1">
    <citation type="submission" date="2021-03" db="EMBL/GenBank/DDBJ databases">
        <title>Paenibacillus artemisicola MWE-103 whole genome sequence.</title>
        <authorList>
            <person name="Ham Y.J."/>
        </authorList>
    </citation>
    <scope>NUCLEOTIDE SEQUENCE [LARGE SCALE GENOMIC DNA]</scope>
    <source>
        <strain evidence="2 3">MWE-103</strain>
    </source>
</reference>
<evidence type="ECO:0000313" key="2">
    <source>
        <dbReference type="EMBL" id="MBO7743703.1"/>
    </source>
</evidence>
<gene>
    <name evidence="2" type="ORF">I8J29_05810</name>
</gene>
<protein>
    <submittedName>
        <fullName evidence="2">Sugar phosphate isomerase/epimerase</fullName>
    </submittedName>
</protein>
<dbReference type="SUPFAM" id="SSF51658">
    <property type="entry name" value="Xylose isomerase-like"/>
    <property type="match status" value="1"/>
</dbReference>
<dbReference type="PANTHER" id="PTHR12110">
    <property type="entry name" value="HYDROXYPYRUVATE ISOMERASE"/>
    <property type="match status" value="1"/>
</dbReference>
<dbReference type="InterPro" id="IPR050312">
    <property type="entry name" value="IolE/XylAMocC-like"/>
</dbReference>
<comment type="caution">
    <text evidence="2">The sequence shown here is derived from an EMBL/GenBank/DDBJ whole genome shotgun (WGS) entry which is preliminary data.</text>
</comment>
<dbReference type="Gene3D" id="3.20.20.150">
    <property type="entry name" value="Divalent-metal-dependent TIM barrel enzymes"/>
    <property type="match status" value="1"/>
</dbReference>
<evidence type="ECO:0000259" key="1">
    <source>
        <dbReference type="Pfam" id="PF01261"/>
    </source>
</evidence>
<dbReference type="EMBL" id="JAGGDJ010000002">
    <property type="protein sequence ID" value="MBO7743703.1"/>
    <property type="molecule type" value="Genomic_DNA"/>
</dbReference>
<dbReference type="Proteomes" id="UP000670947">
    <property type="component" value="Unassembled WGS sequence"/>
</dbReference>
<evidence type="ECO:0000313" key="3">
    <source>
        <dbReference type="Proteomes" id="UP000670947"/>
    </source>
</evidence>